<dbReference type="InterPro" id="IPR010982">
    <property type="entry name" value="Lambda_DNA-bd_dom_sf"/>
</dbReference>
<dbReference type="SMART" id="SM00530">
    <property type="entry name" value="HTH_XRE"/>
    <property type="match status" value="1"/>
</dbReference>
<sequence>MDTQTKIRLGKKIHDLRKLNNYSMEEFGERIGVSRGVVNNYEKGRVAPRPKIQKKILSLTDKPDQDLTEFIFGTPREYLFEIFEGIDSLSNPFIRSGSSYPVGTVRDYPEVINILSKMLISGKLIYGNDSDIIRKAYELEPKLANDWKFAELYKKYNLEPFKFKIEENENYREILLPYLDKHLSAINDSDEFDLISSTIVSLISMDEYNRSIKKAQEMNRLLIPKYGKENEKIDLLKYFSKDELKDKSSSKKEVLEHYLDDFGNKLFWFIKSFDSQFALNFEEIFRYYEKEKYDIEQKYQNIFDEQKEK</sequence>
<dbReference type="Gene3D" id="1.10.260.40">
    <property type="entry name" value="lambda repressor-like DNA-binding domains"/>
    <property type="match status" value="1"/>
</dbReference>
<dbReference type="GO" id="GO:0003677">
    <property type="term" value="F:DNA binding"/>
    <property type="evidence" value="ECO:0007669"/>
    <property type="project" value="InterPro"/>
</dbReference>
<comment type="caution">
    <text evidence="1">The sequence shown here is derived from an EMBL/GenBank/DDBJ whole genome shotgun (WGS) entry which is preliminary data.</text>
</comment>
<dbReference type="SUPFAM" id="SSF47413">
    <property type="entry name" value="lambda repressor-like DNA-binding domains"/>
    <property type="match status" value="1"/>
</dbReference>
<protein>
    <submittedName>
        <fullName evidence="1">XRE family transcriptional regulator</fullName>
    </submittedName>
</protein>
<gene>
    <name evidence="1" type="ORF">C4618_13465</name>
</gene>
<name>A0A0H1DAB7_STRAG</name>
<dbReference type="CDD" id="cd00093">
    <property type="entry name" value="HTH_XRE"/>
    <property type="match status" value="1"/>
</dbReference>
<evidence type="ECO:0000313" key="2">
    <source>
        <dbReference type="Proteomes" id="UP000256718"/>
    </source>
</evidence>
<dbReference type="Proteomes" id="UP000256718">
    <property type="component" value="Unassembled WGS sequence"/>
</dbReference>
<reference evidence="1 2" key="1">
    <citation type="journal article" date="2018" name="Emerg. Microbes Infect.">
        <title>Phenotypic and molecular analysis of nontypeable Group B streptococci: identification of cps2a and hybrid cps2a/cps5 Group B streptococcal capsule gene clusters.</title>
        <authorList>
            <person name="Alhhazmi A."/>
            <person name="Tyrrell G.J."/>
        </authorList>
    </citation>
    <scope>NUCLEOTIDE SEQUENCE [LARGE SCALE GENOMIC DNA]</scope>
    <source>
        <strain evidence="1 2">PLGBS17</strain>
    </source>
</reference>
<dbReference type="PROSITE" id="PS50943">
    <property type="entry name" value="HTH_CROC1"/>
    <property type="match status" value="1"/>
</dbReference>
<dbReference type="InterPro" id="IPR001387">
    <property type="entry name" value="Cro/C1-type_HTH"/>
</dbReference>
<dbReference type="EMBL" id="QHGZ01000261">
    <property type="protein sequence ID" value="RDY74228.1"/>
    <property type="molecule type" value="Genomic_DNA"/>
</dbReference>
<evidence type="ECO:0000313" key="1">
    <source>
        <dbReference type="EMBL" id="RDY74228.1"/>
    </source>
</evidence>
<dbReference type="AlphaFoldDB" id="A0A0H1DAB7"/>
<proteinExistence type="predicted"/>
<organism evidence="1 2">
    <name type="scientific">Streptococcus agalactiae</name>
    <dbReference type="NCBI Taxonomy" id="1311"/>
    <lineage>
        <taxon>Bacteria</taxon>
        <taxon>Bacillati</taxon>
        <taxon>Bacillota</taxon>
        <taxon>Bacilli</taxon>
        <taxon>Lactobacillales</taxon>
        <taxon>Streptococcaceae</taxon>
        <taxon>Streptococcus</taxon>
    </lineage>
</organism>
<dbReference type="Pfam" id="PF01381">
    <property type="entry name" value="HTH_3"/>
    <property type="match status" value="1"/>
</dbReference>
<dbReference type="RefSeq" id="WP_000381084.1">
    <property type="nucleotide sequence ID" value="NZ_CAXOLC010000009.1"/>
</dbReference>
<accession>A0A0H1DAB7</accession>